<keyword evidence="1" id="KW-0808">Transferase</keyword>
<name>A0ABT9I8S9_9ACTN</name>
<evidence type="ECO:0000259" key="3">
    <source>
        <dbReference type="PROSITE" id="PS51186"/>
    </source>
</evidence>
<protein>
    <submittedName>
        <fullName evidence="4">GNAT family N-acetyltransferase</fullName>
    </submittedName>
</protein>
<dbReference type="EMBL" id="JASNFN010000003">
    <property type="protein sequence ID" value="MDP5181980.1"/>
    <property type="molecule type" value="Genomic_DNA"/>
</dbReference>
<dbReference type="InterPro" id="IPR050832">
    <property type="entry name" value="Bact_Acetyltransf"/>
</dbReference>
<dbReference type="Pfam" id="PF00583">
    <property type="entry name" value="Acetyltransf_1"/>
    <property type="match status" value="2"/>
</dbReference>
<dbReference type="RefSeq" id="WP_305998686.1">
    <property type="nucleotide sequence ID" value="NZ_JASNFN010000003.1"/>
</dbReference>
<accession>A0ABT9I8S9</accession>
<dbReference type="PROSITE" id="PS51186">
    <property type="entry name" value="GNAT"/>
    <property type="match status" value="2"/>
</dbReference>
<evidence type="ECO:0000313" key="4">
    <source>
        <dbReference type="EMBL" id="MDP5181980.1"/>
    </source>
</evidence>
<dbReference type="SUPFAM" id="SSF55729">
    <property type="entry name" value="Acyl-CoA N-acyltransferases (Nat)"/>
    <property type="match status" value="2"/>
</dbReference>
<organism evidence="4 5">
    <name type="scientific">Blastococcus carthaginiensis</name>
    <dbReference type="NCBI Taxonomy" id="3050034"/>
    <lineage>
        <taxon>Bacteria</taxon>
        <taxon>Bacillati</taxon>
        <taxon>Actinomycetota</taxon>
        <taxon>Actinomycetes</taxon>
        <taxon>Geodermatophilales</taxon>
        <taxon>Geodermatophilaceae</taxon>
        <taxon>Blastococcus</taxon>
    </lineage>
</organism>
<feature type="domain" description="N-acetyltransferase" evidence="3">
    <location>
        <begin position="198"/>
        <end position="341"/>
    </location>
</feature>
<dbReference type="InterPro" id="IPR016181">
    <property type="entry name" value="Acyl_CoA_acyltransferase"/>
</dbReference>
<evidence type="ECO:0000256" key="1">
    <source>
        <dbReference type="ARBA" id="ARBA00022679"/>
    </source>
</evidence>
<dbReference type="CDD" id="cd04301">
    <property type="entry name" value="NAT_SF"/>
    <property type="match status" value="1"/>
</dbReference>
<keyword evidence="5" id="KW-1185">Reference proteome</keyword>
<reference evidence="5" key="1">
    <citation type="submission" date="2023-05" db="EMBL/GenBank/DDBJ databases">
        <title>Draft genome of Pseudofrankia sp. BMG5.37.</title>
        <authorList>
            <person name="Gtari M."/>
            <person name="Ghodhbane F."/>
            <person name="Sbissi I."/>
        </authorList>
    </citation>
    <scope>NUCLEOTIDE SEQUENCE [LARGE SCALE GENOMIC DNA]</scope>
    <source>
        <strain evidence="5">BMG 814</strain>
    </source>
</reference>
<keyword evidence="2" id="KW-0012">Acyltransferase</keyword>
<dbReference type="Gene3D" id="3.40.630.30">
    <property type="match status" value="1"/>
</dbReference>
<evidence type="ECO:0000256" key="2">
    <source>
        <dbReference type="ARBA" id="ARBA00023315"/>
    </source>
</evidence>
<feature type="domain" description="N-acetyltransferase" evidence="3">
    <location>
        <begin position="6"/>
        <end position="205"/>
    </location>
</feature>
<comment type="caution">
    <text evidence="4">The sequence shown here is derived from an EMBL/GenBank/DDBJ whole genome shotgun (WGS) entry which is preliminary data.</text>
</comment>
<evidence type="ECO:0000313" key="5">
    <source>
        <dbReference type="Proteomes" id="UP001233673"/>
    </source>
</evidence>
<dbReference type="Proteomes" id="UP001233673">
    <property type="component" value="Unassembled WGS sequence"/>
</dbReference>
<dbReference type="InterPro" id="IPR000182">
    <property type="entry name" value="GNAT_dom"/>
</dbReference>
<dbReference type="PANTHER" id="PTHR43877">
    <property type="entry name" value="AMINOALKYLPHOSPHONATE N-ACETYLTRANSFERASE-RELATED-RELATED"/>
    <property type="match status" value="1"/>
</dbReference>
<proteinExistence type="predicted"/>
<gene>
    <name evidence="4" type="ORF">QOZ88_04965</name>
</gene>
<sequence>MTDPSCRVVELAPDDDLFPSWCEVWAAAGRDARPATPPRPAQEHVALGRELMAQGGSRDGTHRAALVDGAVAGALRLLLPLRDNPSLAMVDLAVHPAARRRGLGSALLAEARAIAATHGRSLLVSEVDEPGPGAPGRAFAERHGWSCDLVETRRELALPVDEHRLAALEAGAAAAGAGYEIVTWRDRTPDPLLADRALLERRMTTDAPYGDLPVGEEEWDGDRIREYEQTHLARGRTVLSAGAVTGGRLVGFTDLQIPLAQPEFVHQGGTLVLRAHRGHRLGARMKAAVLRELAAGFPEVRRISTYNSDGNTPMVAVNEELGFRPAGALSSWSARLRDPLAVGRLGMVEVAGVLHSRAARASGAGCG</sequence>